<organism evidence="2 3">
    <name type="scientific">Paenibacillus aurantiacus</name>
    <dbReference type="NCBI Taxonomy" id="1936118"/>
    <lineage>
        <taxon>Bacteria</taxon>
        <taxon>Bacillati</taxon>
        <taxon>Bacillota</taxon>
        <taxon>Bacilli</taxon>
        <taxon>Bacillales</taxon>
        <taxon>Paenibacillaceae</taxon>
        <taxon>Paenibacillus</taxon>
    </lineage>
</organism>
<feature type="signal peptide" evidence="1">
    <location>
        <begin position="1"/>
        <end position="30"/>
    </location>
</feature>
<proteinExistence type="predicted"/>
<dbReference type="Proteomes" id="UP001589747">
    <property type="component" value="Unassembled WGS sequence"/>
</dbReference>
<protein>
    <submittedName>
        <fullName evidence="2">Uncharacterized protein</fullName>
    </submittedName>
</protein>
<feature type="chain" id="PRO_5046987667" evidence="1">
    <location>
        <begin position="31"/>
        <end position="378"/>
    </location>
</feature>
<comment type="caution">
    <text evidence="2">The sequence shown here is derived from an EMBL/GenBank/DDBJ whole genome shotgun (WGS) entry which is preliminary data.</text>
</comment>
<dbReference type="RefSeq" id="WP_377499198.1">
    <property type="nucleotide sequence ID" value="NZ_JBHMDO010000039.1"/>
</dbReference>
<keyword evidence="1" id="KW-0732">Signal</keyword>
<gene>
    <name evidence="2" type="ORF">ACFFSY_24865</name>
</gene>
<sequence length="378" mass="39714">MKSRLKFKKLITTTAVAMMAFVAMTSSAFAAPTLLSNQSSVKRSPSFSLTGTASLSGYLFYSQSPETIDATDLADAGKWLNKNAVSGSGQVYTWHNNAAGATITNHILIYNPSSTDTIVVTSSNYGTSNNTDTDSLAWKDYLTYGRAAKTVEIGPGNYGSLFSQSIVSGANFGIVARTNVTKKGTSTAASAIFYDIAYKDPAKSGNASAYATADPSSSLRKRGLGNGYYTTLRLPVISPTESTNGIAFKFGATGDSFNGADMPYITDDAPSTAGNTSGNVAGSYGQQFDISFVVQNTTSVARSFRVYAGSIGGTSYPFTYMGGNMSYYPTYSSGAPGFYFKDIIDTGVLQPGASTTVSFFYTVPAMSSAPNVIGVRAN</sequence>
<name>A0ABV5KVE0_9BACL</name>
<evidence type="ECO:0000256" key="1">
    <source>
        <dbReference type="SAM" id="SignalP"/>
    </source>
</evidence>
<accession>A0ABV5KVE0</accession>
<keyword evidence="3" id="KW-1185">Reference proteome</keyword>
<evidence type="ECO:0000313" key="3">
    <source>
        <dbReference type="Proteomes" id="UP001589747"/>
    </source>
</evidence>
<dbReference type="EMBL" id="JBHMDO010000039">
    <property type="protein sequence ID" value="MFB9329180.1"/>
    <property type="molecule type" value="Genomic_DNA"/>
</dbReference>
<reference evidence="2 3" key="1">
    <citation type="submission" date="2024-09" db="EMBL/GenBank/DDBJ databases">
        <authorList>
            <person name="Sun Q."/>
            <person name="Mori K."/>
        </authorList>
    </citation>
    <scope>NUCLEOTIDE SEQUENCE [LARGE SCALE GENOMIC DNA]</scope>
    <source>
        <strain evidence="2 3">TISTR 2452</strain>
    </source>
</reference>
<evidence type="ECO:0000313" key="2">
    <source>
        <dbReference type="EMBL" id="MFB9329180.1"/>
    </source>
</evidence>